<evidence type="ECO:0000313" key="3">
    <source>
        <dbReference type="Proteomes" id="UP000008633"/>
    </source>
</evidence>
<accession>E6X1S8</accession>
<proteinExistence type="predicted"/>
<dbReference type="STRING" id="749222.Nitsa_1824"/>
<sequence>MKELTVNGNRYRIREETPPKGREPSDRFVLEHISTGQRSKHGKAEFYEQARLMLRTSSAERCIRYIEEIERVPVENINETKK</sequence>
<evidence type="ECO:0000313" key="2">
    <source>
        <dbReference type="EMBL" id="ADV47069.1"/>
    </source>
</evidence>
<dbReference type="Proteomes" id="UP000008633">
    <property type="component" value="Chromosome"/>
</dbReference>
<organism evidence="2 3">
    <name type="scientific">Nitratifractor salsuginis (strain DSM 16511 / JCM 12458 / E9I37-1)</name>
    <dbReference type="NCBI Taxonomy" id="749222"/>
    <lineage>
        <taxon>Bacteria</taxon>
        <taxon>Pseudomonadati</taxon>
        <taxon>Campylobacterota</taxon>
        <taxon>Epsilonproteobacteria</taxon>
        <taxon>Campylobacterales</taxon>
        <taxon>Sulfurovaceae</taxon>
        <taxon>Nitratifractor</taxon>
    </lineage>
</organism>
<gene>
    <name evidence="2" type="ordered locus">Nitsa_1824</name>
</gene>
<protein>
    <submittedName>
        <fullName evidence="2">Uncharacterized protein</fullName>
    </submittedName>
</protein>
<evidence type="ECO:0000256" key="1">
    <source>
        <dbReference type="SAM" id="MobiDB-lite"/>
    </source>
</evidence>
<reference evidence="2 3" key="1">
    <citation type="journal article" date="2011" name="Stand. Genomic Sci.">
        <title>Complete genome sequence of Nitratifractor salsuginis type strain (E9I37-1).</title>
        <authorList>
            <person name="Anderson I."/>
            <person name="Sikorski J."/>
            <person name="Zeytun A."/>
            <person name="Nolan M."/>
            <person name="Lapidus A."/>
            <person name="Lucas S."/>
            <person name="Hammon N."/>
            <person name="Deshpande S."/>
            <person name="Cheng J.F."/>
            <person name="Tapia R."/>
            <person name="Han C."/>
            <person name="Goodwin L."/>
            <person name="Pitluck S."/>
            <person name="Liolios K."/>
            <person name="Pagani I."/>
            <person name="Ivanova N."/>
            <person name="Huntemann M."/>
            <person name="Mavromatis K."/>
            <person name="Ovchinikova G."/>
            <person name="Pati A."/>
            <person name="Chen A."/>
            <person name="Palaniappan K."/>
            <person name="Land M."/>
            <person name="Hauser L."/>
            <person name="Brambilla E.M."/>
            <person name="Ngatchou-Djao O.D."/>
            <person name="Rohde M."/>
            <person name="Tindall B.J."/>
            <person name="Goker M."/>
            <person name="Detter J.C."/>
            <person name="Woyke T."/>
            <person name="Bristow J."/>
            <person name="Eisen J.A."/>
            <person name="Markowitz V."/>
            <person name="Hugenholtz P."/>
            <person name="Klenk H.P."/>
            <person name="Kyrpides N.C."/>
        </authorList>
    </citation>
    <scope>NUCLEOTIDE SEQUENCE [LARGE SCALE GENOMIC DNA]</scope>
    <source>
        <strain evidence="3">DSM 16511 / JCM 12458 / E9I37-1</strain>
    </source>
</reference>
<feature type="compositionally biased region" description="Basic and acidic residues" evidence="1">
    <location>
        <begin position="12"/>
        <end position="25"/>
    </location>
</feature>
<dbReference type="EMBL" id="CP002452">
    <property type="protein sequence ID" value="ADV47069.1"/>
    <property type="molecule type" value="Genomic_DNA"/>
</dbReference>
<keyword evidence="3" id="KW-1185">Reference proteome</keyword>
<dbReference type="RefSeq" id="WP_013554754.1">
    <property type="nucleotide sequence ID" value="NC_014935.1"/>
</dbReference>
<feature type="region of interest" description="Disordered" evidence="1">
    <location>
        <begin position="1"/>
        <end position="25"/>
    </location>
</feature>
<dbReference type="HOGENOM" id="CLU_2554845_0_0_7"/>
<reference evidence="3" key="2">
    <citation type="submission" date="2011-01" db="EMBL/GenBank/DDBJ databases">
        <title>The complete genome of Nitratifractor salsuginis DSM 16511.</title>
        <authorList>
            <consortium name="US DOE Joint Genome Institute (JGI-PGF)"/>
            <person name="Lucas S."/>
            <person name="Copeland A."/>
            <person name="Lapidus A."/>
            <person name="Bruce D."/>
            <person name="Goodwin L."/>
            <person name="Pitluck S."/>
            <person name="Kyrpides N."/>
            <person name="Mavromatis K."/>
            <person name="Ivanova N."/>
            <person name="Mikhailova N."/>
            <person name="Zeytun A."/>
            <person name="Detter J.C."/>
            <person name="Tapia R."/>
            <person name="Han C."/>
            <person name="Land M."/>
            <person name="Hauser L."/>
            <person name="Markowitz V."/>
            <person name="Cheng J.-F."/>
            <person name="Hugenholtz P."/>
            <person name="Woyke T."/>
            <person name="Wu D."/>
            <person name="Tindall B."/>
            <person name="Schuetze A."/>
            <person name="Brambilla E."/>
            <person name="Klenk H.-P."/>
            <person name="Eisen J.A."/>
        </authorList>
    </citation>
    <scope>NUCLEOTIDE SEQUENCE [LARGE SCALE GENOMIC DNA]</scope>
    <source>
        <strain evidence="3">DSM 16511 / JCM 12458 / E9I37-1</strain>
    </source>
</reference>
<name>E6X1S8_NITSE</name>
<dbReference type="KEGG" id="nsa:Nitsa_1824"/>
<dbReference type="AlphaFoldDB" id="E6X1S8"/>